<dbReference type="PRINTS" id="PR00039">
    <property type="entry name" value="HTHLYSR"/>
</dbReference>
<keyword evidence="3" id="KW-0238">DNA-binding</keyword>
<evidence type="ECO:0000313" key="7">
    <source>
        <dbReference type="Proteomes" id="UP000256542"/>
    </source>
</evidence>
<organism evidence="6 7">
    <name type="scientific">Marinomonas pollencensis</name>
    <dbReference type="NCBI Taxonomy" id="491954"/>
    <lineage>
        <taxon>Bacteria</taxon>
        <taxon>Pseudomonadati</taxon>
        <taxon>Pseudomonadota</taxon>
        <taxon>Gammaproteobacteria</taxon>
        <taxon>Oceanospirillales</taxon>
        <taxon>Oceanospirillaceae</taxon>
        <taxon>Marinomonas</taxon>
    </lineage>
</organism>
<name>A0A3E0DHE6_9GAMM</name>
<dbReference type="FunFam" id="1.10.10.10:FF:000001">
    <property type="entry name" value="LysR family transcriptional regulator"/>
    <property type="match status" value="1"/>
</dbReference>
<dbReference type="SUPFAM" id="SSF53850">
    <property type="entry name" value="Periplasmic binding protein-like II"/>
    <property type="match status" value="1"/>
</dbReference>
<dbReference type="Pfam" id="PF03466">
    <property type="entry name" value="LysR_substrate"/>
    <property type="match status" value="1"/>
</dbReference>
<evidence type="ECO:0000256" key="4">
    <source>
        <dbReference type="ARBA" id="ARBA00023163"/>
    </source>
</evidence>
<dbReference type="AlphaFoldDB" id="A0A3E0DHE6"/>
<dbReference type="PANTHER" id="PTHR30537">
    <property type="entry name" value="HTH-TYPE TRANSCRIPTIONAL REGULATOR"/>
    <property type="match status" value="1"/>
</dbReference>
<gene>
    <name evidence="6" type="ORF">DFP81_11031</name>
</gene>
<dbReference type="RefSeq" id="WP_115898430.1">
    <property type="nucleotide sequence ID" value="NZ_QUNG01000010.1"/>
</dbReference>
<dbReference type="Gene3D" id="3.40.190.290">
    <property type="match status" value="1"/>
</dbReference>
<dbReference type="InterPro" id="IPR036388">
    <property type="entry name" value="WH-like_DNA-bd_sf"/>
</dbReference>
<dbReference type="InterPro" id="IPR036390">
    <property type="entry name" value="WH_DNA-bd_sf"/>
</dbReference>
<keyword evidence="7" id="KW-1185">Reference proteome</keyword>
<dbReference type="InterPro" id="IPR058163">
    <property type="entry name" value="LysR-type_TF_proteobact-type"/>
</dbReference>
<dbReference type="OrthoDB" id="9815676at2"/>
<dbReference type="GO" id="GO:0003700">
    <property type="term" value="F:DNA-binding transcription factor activity"/>
    <property type="evidence" value="ECO:0007669"/>
    <property type="project" value="InterPro"/>
</dbReference>
<dbReference type="PROSITE" id="PS50931">
    <property type="entry name" value="HTH_LYSR"/>
    <property type="match status" value="1"/>
</dbReference>
<protein>
    <submittedName>
        <fullName evidence="6">LysR family transcriptional regulator for bpeEF and oprC</fullName>
    </submittedName>
</protein>
<comment type="caution">
    <text evidence="6">The sequence shown here is derived from an EMBL/GenBank/DDBJ whole genome shotgun (WGS) entry which is preliminary data.</text>
</comment>
<dbReference type="CDD" id="cd08422">
    <property type="entry name" value="PBP2_CrgA_like"/>
    <property type="match status" value="1"/>
</dbReference>
<dbReference type="InterPro" id="IPR005119">
    <property type="entry name" value="LysR_subst-bd"/>
</dbReference>
<dbReference type="Pfam" id="PF00126">
    <property type="entry name" value="HTH_1"/>
    <property type="match status" value="1"/>
</dbReference>
<evidence type="ECO:0000256" key="3">
    <source>
        <dbReference type="ARBA" id="ARBA00023125"/>
    </source>
</evidence>
<evidence type="ECO:0000313" key="6">
    <source>
        <dbReference type="EMBL" id="REG82144.1"/>
    </source>
</evidence>
<proteinExistence type="inferred from homology"/>
<dbReference type="PANTHER" id="PTHR30537:SF5">
    <property type="entry name" value="HTH-TYPE TRANSCRIPTIONAL ACTIVATOR TTDR-RELATED"/>
    <property type="match status" value="1"/>
</dbReference>
<evidence type="ECO:0000256" key="1">
    <source>
        <dbReference type="ARBA" id="ARBA00009437"/>
    </source>
</evidence>
<reference evidence="6 7" key="1">
    <citation type="submission" date="2018-08" db="EMBL/GenBank/DDBJ databases">
        <title>Genomic Encyclopedia of Type Strains, Phase III (KMG-III): the genomes of soil and plant-associated and newly described type strains.</title>
        <authorList>
            <person name="Whitman W."/>
        </authorList>
    </citation>
    <scope>NUCLEOTIDE SEQUENCE [LARGE SCALE GENOMIC DNA]</scope>
    <source>
        <strain evidence="6 7">CECT 7375</strain>
    </source>
</reference>
<comment type="similarity">
    <text evidence="1">Belongs to the LysR transcriptional regulatory family.</text>
</comment>
<dbReference type="Proteomes" id="UP000256542">
    <property type="component" value="Unassembled WGS sequence"/>
</dbReference>
<dbReference type="InterPro" id="IPR000847">
    <property type="entry name" value="LysR_HTH_N"/>
</dbReference>
<feature type="domain" description="HTH lysR-type" evidence="5">
    <location>
        <begin position="1"/>
        <end position="59"/>
    </location>
</feature>
<sequence length="295" mass="32955">MDILKSIQTFQQVVEDKSFSKAAEQLNLVPSAVSRQITELESWLGVRLINRTTRSLHLTDEGRTYLSKMTAISRQVNDLKELNSVDERLTGHVKISAPIMLGQQHVPQIISSFNKQHPDVKISLVLMNRMVDIIEEGFDMAIRGGKLSDSNFHARMLGEVSFKTVASEAYLKRSAILDTPSALSEHNCLVNMATATPRRWTYKVNGKQKSFKIKGSLEANDSLCILALAREGMGVAMLPEQYVKMDLATNNLTEVLSEFATEPLPVSIIYPSSKLMSKTSRALIDYFVSAFNEID</sequence>
<dbReference type="SUPFAM" id="SSF46785">
    <property type="entry name" value="Winged helix' DNA-binding domain"/>
    <property type="match status" value="1"/>
</dbReference>
<dbReference type="EMBL" id="QUNG01000010">
    <property type="protein sequence ID" value="REG82144.1"/>
    <property type="molecule type" value="Genomic_DNA"/>
</dbReference>
<evidence type="ECO:0000259" key="5">
    <source>
        <dbReference type="PROSITE" id="PS50931"/>
    </source>
</evidence>
<keyword evidence="2" id="KW-0805">Transcription regulation</keyword>
<dbReference type="GO" id="GO:0003677">
    <property type="term" value="F:DNA binding"/>
    <property type="evidence" value="ECO:0007669"/>
    <property type="project" value="UniProtKB-KW"/>
</dbReference>
<keyword evidence="4" id="KW-0804">Transcription</keyword>
<accession>A0A3E0DHE6</accession>
<dbReference type="Gene3D" id="1.10.10.10">
    <property type="entry name" value="Winged helix-like DNA-binding domain superfamily/Winged helix DNA-binding domain"/>
    <property type="match status" value="1"/>
</dbReference>
<evidence type="ECO:0000256" key="2">
    <source>
        <dbReference type="ARBA" id="ARBA00023015"/>
    </source>
</evidence>